<protein>
    <submittedName>
        <fullName evidence="2">Uncharacterized protein</fullName>
    </submittedName>
</protein>
<keyword evidence="3" id="KW-1185">Reference proteome</keyword>
<evidence type="ECO:0000313" key="2">
    <source>
        <dbReference type="EMBL" id="KAF6210253.1"/>
    </source>
</evidence>
<dbReference type="Proteomes" id="UP000466442">
    <property type="component" value="Linkage Group LG5"/>
</dbReference>
<gene>
    <name evidence="2" type="ORF">GE061_013357</name>
</gene>
<keyword evidence="1" id="KW-0175">Coiled coil</keyword>
<accession>A0A8S9XMS4</accession>
<reference evidence="2" key="1">
    <citation type="journal article" date="2021" name="Mol. Ecol. Resour.">
        <title>Apolygus lucorum genome provides insights into omnivorousness and mesophyll feeding.</title>
        <authorList>
            <person name="Liu Y."/>
            <person name="Liu H."/>
            <person name="Wang H."/>
            <person name="Huang T."/>
            <person name="Liu B."/>
            <person name="Yang B."/>
            <person name="Yin L."/>
            <person name="Li B."/>
            <person name="Zhang Y."/>
            <person name="Zhang S."/>
            <person name="Jiang F."/>
            <person name="Zhang X."/>
            <person name="Ren Y."/>
            <person name="Wang B."/>
            <person name="Wang S."/>
            <person name="Lu Y."/>
            <person name="Wu K."/>
            <person name="Fan W."/>
            <person name="Wang G."/>
        </authorList>
    </citation>
    <scope>NUCLEOTIDE SEQUENCE</scope>
    <source>
        <strain evidence="2">12Hb</strain>
    </source>
</reference>
<name>A0A8S9XMS4_APOLU</name>
<evidence type="ECO:0000313" key="3">
    <source>
        <dbReference type="Proteomes" id="UP000466442"/>
    </source>
</evidence>
<dbReference type="OrthoDB" id="6759373at2759"/>
<dbReference type="EMBL" id="WIXP02000005">
    <property type="protein sequence ID" value="KAF6210253.1"/>
    <property type="molecule type" value="Genomic_DNA"/>
</dbReference>
<proteinExistence type="predicted"/>
<organism evidence="2 3">
    <name type="scientific">Apolygus lucorum</name>
    <name type="common">Small green plant bug</name>
    <name type="synonym">Lygocoris lucorum</name>
    <dbReference type="NCBI Taxonomy" id="248454"/>
    <lineage>
        <taxon>Eukaryota</taxon>
        <taxon>Metazoa</taxon>
        <taxon>Ecdysozoa</taxon>
        <taxon>Arthropoda</taxon>
        <taxon>Hexapoda</taxon>
        <taxon>Insecta</taxon>
        <taxon>Pterygota</taxon>
        <taxon>Neoptera</taxon>
        <taxon>Paraneoptera</taxon>
        <taxon>Hemiptera</taxon>
        <taxon>Heteroptera</taxon>
        <taxon>Panheteroptera</taxon>
        <taxon>Cimicomorpha</taxon>
        <taxon>Miridae</taxon>
        <taxon>Mirini</taxon>
        <taxon>Apolygus</taxon>
    </lineage>
</organism>
<comment type="caution">
    <text evidence="2">The sequence shown here is derived from an EMBL/GenBank/DDBJ whole genome shotgun (WGS) entry which is preliminary data.</text>
</comment>
<feature type="coiled-coil region" evidence="1">
    <location>
        <begin position="18"/>
        <end position="45"/>
    </location>
</feature>
<sequence length="365" mass="39910">MATEAELRAQLAALQLVVDEQGEANEHFRRRLEEADRERTVLERAVEIVDRGVRPPPPVDPRPPVEEFCSRVRKAGRVGHWEDGDLVSMCLLKLTGAAAAFVEASPALAREDLQFRELEEALLGRFSDPRGWEKGEEELRNIIQGHKEGIRAFADRVAEVGRRAIRPGATEAETGWLRGEGVRRTLQAFVKGLRGEVGRVLALETPLELQQAVDRAITVEAALANRQAVDDQKKVYPVREGTEGGAEPQEEALAARVVAQPVAPAPTGVVVPRTSEGYQYTSETPVREKELEKLCLHNVELWFSSPVKKLIRLKQPRADAGAALAGEGGGAELPLEADGLRGREAGVRLLAAEGQLNNPPLLEGE</sequence>
<evidence type="ECO:0000256" key="1">
    <source>
        <dbReference type="SAM" id="Coils"/>
    </source>
</evidence>
<dbReference type="AlphaFoldDB" id="A0A8S9XMS4"/>